<accession>A0A2P2NMY0</accession>
<proteinExistence type="predicted"/>
<sequence length="67" mass="7589">MGASLFPVVPLRKFSLLWISHSSHQLRNLLLGIFMMLNGSLNIYSEDSPNAIYLQRGGVFLLVRKDL</sequence>
<dbReference type="EMBL" id="GGEC01063378">
    <property type="protein sequence ID" value="MBX43862.1"/>
    <property type="molecule type" value="Transcribed_RNA"/>
</dbReference>
<reference evidence="1" key="1">
    <citation type="submission" date="2018-02" db="EMBL/GenBank/DDBJ databases">
        <title>Rhizophora mucronata_Transcriptome.</title>
        <authorList>
            <person name="Meera S.P."/>
            <person name="Sreeshan A."/>
            <person name="Augustine A."/>
        </authorList>
    </citation>
    <scope>NUCLEOTIDE SEQUENCE</scope>
    <source>
        <tissue evidence="1">Leaf</tissue>
    </source>
</reference>
<evidence type="ECO:0000313" key="1">
    <source>
        <dbReference type="EMBL" id="MBX43862.1"/>
    </source>
</evidence>
<protein>
    <submittedName>
        <fullName evidence="1">Uncharacterized protein</fullName>
    </submittedName>
</protein>
<organism evidence="1">
    <name type="scientific">Rhizophora mucronata</name>
    <name type="common">Asiatic mangrove</name>
    <dbReference type="NCBI Taxonomy" id="61149"/>
    <lineage>
        <taxon>Eukaryota</taxon>
        <taxon>Viridiplantae</taxon>
        <taxon>Streptophyta</taxon>
        <taxon>Embryophyta</taxon>
        <taxon>Tracheophyta</taxon>
        <taxon>Spermatophyta</taxon>
        <taxon>Magnoliopsida</taxon>
        <taxon>eudicotyledons</taxon>
        <taxon>Gunneridae</taxon>
        <taxon>Pentapetalae</taxon>
        <taxon>rosids</taxon>
        <taxon>fabids</taxon>
        <taxon>Malpighiales</taxon>
        <taxon>Rhizophoraceae</taxon>
        <taxon>Rhizophora</taxon>
    </lineage>
</organism>
<name>A0A2P2NMY0_RHIMU</name>
<dbReference type="AlphaFoldDB" id="A0A2P2NMY0"/>